<dbReference type="Proteomes" id="UP001215598">
    <property type="component" value="Unassembled WGS sequence"/>
</dbReference>
<name>A0AAD7NJB2_9AGAR</name>
<comment type="caution">
    <text evidence="2">The sequence shown here is derived from an EMBL/GenBank/DDBJ whole genome shotgun (WGS) entry which is preliminary data.</text>
</comment>
<evidence type="ECO:0000256" key="1">
    <source>
        <dbReference type="SAM" id="SignalP"/>
    </source>
</evidence>
<feature type="chain" id="PRO_5042104622" description="Secreted protein" evidence="1">
    <location>
        <begin position="20"/>
        <end position="97"/>
    </location>
</feature>
<organism evidence="2 3">
    <name type="scientific">Mycena metata</name>
    <dbReference type="NCBI Taxonomy" id="1033252"/>
    <lineage>
        <taxon>Eukaryota</taxon>
        <taxon>Fungi</taxon>
        <taxon>Dikarya</taxon>
        <taxon>Basidiomycota</taxon>
        <taxon>Agaricomycotina</taxon>
        <taxon>Agaricomycetes</taxon>
        <taxon>Agaricomycetidae</taxon>
        <taxon>Agaricales</taxon>
        <taxon>Marasmiineae</taxon>
        <taxon>Mycenaceae</taxon>
        <taxon>Mycena</taxon>
    </lineage>
</organism>
<gene>
    <name evidence="2" type="ORF">B0H16DRAFT_1528699</name>
</gene>
<keyword evidence="1" id="KW-0732">Signal</keyword>
<evidence type="ECO:0000313" key="3">
    <source>
        <dbReference type="Proteomes" id="UP001215598"/>
    </source>
</evidence>
<feature type="signal peptide" evidence="1">
    <location>
        <begin position="1"/>
        <end position="19"/>
    </location>
</feature>
<evidence type="ECO:0008006" key="4">
    <source>
        <dbReference type="Google" id="ProtNLM"/>
    </source>
</evidence>
<evidence type="ECO:0000313" key="2">
    <source>
        <dbReference type="EMBL" id="KAJ7763052.1"/>
    </source>
</evidence>
<protein>
    <recommendedName>
        <fullName evidence="4">Secreted protein</fullName>
    </recommendedName>
</protein>
<dbReference type="AlphaFoldDB" id="A0AAD7NJB2"/>
<accession>A0AAD7NJB2</accession>
<proteinExistence type="predicted"/>
<keyword evidence="3" id="KW-1185">Reference proteome</keyword>
<reference evidence="2" key="1">
    <citation type="submission" date="2023-03" db="EMBL/GenBank/DDBJ databases">
        <title>Massive genome expansion in bonnet fungi (Mycena s.s.) driven by repeated elements and novel gene families across ecological guilds.</title>
        <authorList>
            <consortium name="Lawrence Berkeley National Laboratory"/>
            <person name="Harder C.B."/>
            <person name="Miyauchi S."/>
            <person name="Viragh M."/>
            <person name="Kuo A."/>
            <person name="Thoen E."/>
            <person name="Andreopoulos B."/>
            <person name="Lu D."/>
            <person name="Skrede I."/>
            <person name="Drula E."/>
            <person name="Henrissat B."/>
            <person name="Morin E."/>
            <person name="Kohler A."/>
            <person name="Barry K."/>
            <person name="LaButti K."/>
            <person name="Morin E."/>
            <person name="Salamov A."/>
            <person name="Lipzen A."/>
            <person name="Mereny Z."/>
            <person name="Hegedus B."/>
            <person name="Baldrian P."/>
            <person name="Stursova M."/>
            <person name="Weitz H."/>
            <person name="Taylor A."/>
            <person name="Grigoriev I.V."/>
            <person name="Nagy L.G."/>
            <person name="Martin F."/>
            <person name="Kauserud H."/>
        </authorList>
    </citation>
    <scope>NUCLEOTIDE SEQUENCE</scope>
    <source>
        <strain evidence="2">CBHHK182m</strain>
    </source>
</reference>
<sequence>MFRTFIPILTCIYSTYTMACLGPVNPDSETNITVLSADFRLYGVSRRVPSACSATSATKVNFSTKARKRLQPPLHLSEWLTAYKVPVLAIGAHGRIL</sequence>
<dbReference type="EMBL" id="JARKIB010000031">
    <property type="protein sequence ID" value="KAJ7763052.1"/>
    <property type="molecule type" value="Genomic_DNA"/>
</dbReference>